<evidence type="ECO:0000313" key="1">
    <source>
        <dbReference type="EMBL" id="CEK58797.1"/>
    </source>
</evidence>
<dbReference type="EMBL" id="HACG01011932">
    <property type="protein sequence ID" value="CEK58797.1"/>
    <property type="molecule type" value="Transcribed_RNA"/>
</dbReference>
<gene>
    <name evidence="1" type="primary">ORF34220</name>
</gene>
<accession>A0A0B6YRM4</accession>
<dbReference type="AlphaFoldDB" id="A0A0B6YRM4"/>
<feature type="non-terminal residue" evidence="1">
    <location>
        <position position="1"/>
    </location>
</feature>
<reference evidence="1" key="1">
    <citation type="submission" date="2014-12" db="EMBL/GenBank/DDBJ databases">
        <title>Insight into the proteome of Arion vulgaris.</title>
        <authorList>
            <person name="Aradska J."/>
            <person name="Bulat T."/>
            <person name="Smidak R."/>
            <person name="Sarate P."/>
            <person name="Gangsoo J."/>
            <person name="Sialana F."/>
            <person name="Bilban M."/>
            <person name="Lubec G."/>
        </authorList>
    </citation>
    <scope>NUCLEOTIDE SEQUENCE</scope>
    <source>
        <tissue evidence="1">Skin</tissue>
    </source>
</reference>
<sequence>VNMKQFIPATIHQLSRYVQVKIKSIYKFSMVFYCIQTYLSPSIPQSGERNVVKEMTAAHIWQRHLSGPF</sequence>
<proteinExistence type="predicted"/>
<organism evidence="1">
    <name type="scientific">Arion vulgaris</name>
    <dbReference type="NCBI Taxonomy" id="1028688"/>
    <lineage>
        <taxon>Eukaryota</taxon>
        <taxon>Metazoa</taxon>
        <taxon>Spiralia</taxon>
        <taxon>Lophotrochozoa</taxon>
        <taxon>Mollusca</taxon>
        <taxon>Gastropoda</taxon>
        <taxon>Heterobranchia</taxon>
        <taxon>Euthyneura</taxon>
        <taxon>Panpulmonata</taxon>
        <taxon>Eupulmonata</taxon>
        <taxon>Stylommatophora</taxon>
        <taxon>Helicina</taxon>
        <taxon>Arionoidea</taxon>
        <taxon>Arionidae</taxon>
        <taxon>Arion</taxon>
    </lineage>
</organism>
<name>A0A0B6YRM4_9EUPU</name>
<protein>
    <submittedName>
        <fullName evidence="1">Uncharacterized protein</fullName>
    </submittedName>
</protein>